<keyword evidence="3" id="KW-0520">NAD</keyword>
<dbReference type="PANTHER" id="PTHR30004:SF6">
    <property type="entry name" value="D-THREONATE 4-PHOSPHATE DEHYDROGENASE"/>
    <property type="match status" value="1"/>
</dbReference>
<proteinExistence type="predicted"/>
<dbReference type="Proteomes" id="UP001258945">
    <property type="component" value="Unassembled WGS sequence"/>
</dbReference>
<dbReference type="KEGG" id="rgi:RGI145_21860"/>
<dbReference type="eggNOG" id="COG1995">
    <property type="taxonomic scope" value="Bacteria"/>
</dbReference>
<reference evidence="5 7" key="2">
    <citation type="journal article" date="2019" name="Microb. Pathog.">
        <title>Comparison of VITEK 2, MALDI-TOF MS, 16S rRNA gene sequencing, and whole-genome sequencing for identification of Roseomonas mucosa.</title>
        <authorList>
            <person name="Rudolph W.W."/>
            <person name="Gunzer F."/>
            <person name="Trauth M."/>
            <person name="Bunk B."/>
            <person name="Bigge R."/>
            <person name="Schrottner P."/>
        </authorList>
    </citation>
    <scope>NUCLEOTIDE SEQUENCE [LARGE SCALE GENOMIC DNA]</scope>
    <source>
        <strain evidence="5 7">DSM 103800</strain>
    </source>
</reference>
<evidence type="ECO:0000256" key="2">
    <source>
        <dbReference type="ARBA" id="ARBA00023002"/>
    </source>
</evidence>
<dbReference type="EMBL" id="JAVVDO010000030">
    <property type="protein sequence ID" value="MDT8332546.1"/>
    <property type="molecule type" value="Genomic_DNA"/>
</dbReference>
<name>A0A1L7AMD7_9PROT</name>
<organism evidence="4 6">
    <name type="scientific">Roseomonas gilardii</name>
    <dbReference type="NCBI Taxonomy" id="257708"/>
    <lineage>
        <taxon>Bacteria</taxon>
        <taxon>Pseudomonadati</taxon>
        <taxon>Pseudomonadota</taxon>
        <taxon>Alphaproteobacteria</taxon>
        <taxon>Acetobacterales</taxon>
        <taxon>Roseomonadaceae</taxon>
        <taxon>Roseomonas</taxon>
    </lineage>
</organism>
<dbReference type="STRING" id="257708.RGI145_21860"/>
<dbReference type="Pfam" id="PF04166">
    <property type="entry name" value="PdxA"/>
    <property type="match status" value="1"/>
</dbReference>
<dbReference type="Proteomes" id="UP000185494">
    <property type="component" value="Chromosome 2"/>
</dbReference>
<dbReference type="EMBL" id="CP015584">
    <property type="protein sequence ID" value="APT59943.1"/>
    <property type="molecule type" value="Genomic_DNA"/>
</dbReference>
<dbReference type="PANTHER" id="PTHR30004">
    <property type="entry name" value="4-HYDROXYTHREONINE-4-PHOSPHATE DEHYDROGENASE"/>
    <property type="match status" value="1"/>
</dbReference>
<evidence type="ECO:0000256" key="3">
    <source>
        <dbReference type="ARBA" id="ARBA00023027"/>
    </source>
</evidence>
<sequence>MTQNHDNTAQDRPIIAITMGDASGIGPEIIMKALGRPEVHAMCRPLVVGEAVRLREAGEIARTGLAVRELSEPSGARYEPGTVDVIDLGLIPAGHPFGKVLPLSGEGAYRYIERATRLVEAGEADAICTAPLSKEALHAAGHKYPGHTELLAHLTGTPEVSMMLVAPKLRVIHVTTHIGLMDAIRRIEPGLVERVIARGHATLVKAGIAEPRIGVCGINPHAGENGLFGQGEEEEKIIPAVQACRAKGWQVEGPLPADTLFFRAARGDFDLVVAMYHDQGHGPVKVMGLEAGVNITIGLPVIRTSVDHGTAFDIAGKGIADDGSLVEALRQAADLAPRRRRTVNAAL</sequence>
<evidence type="ECO:0000313" key="6">
    <source>
        <dbReference type="Proteomes" id="UP000185494"/>
    </source>
</evidence>
<dbReference type="AlphaFoldDB" id="A0A1L7AMD7"/>
<dbReference type="SUPFAM" id="SSF53659">
    <property type="entry name" value="Isocitrate/Isopropylmalate dehydrogenase-like"/>
    <property type="match status" value="1"/>
</dbReference>
<reference evidence="5" key="3">
    <citation type="submission" date="2023-09" db="EMBL/GenBank/DDBJ databases">
        <authorList>
            <person name="Schober I."/>
            <person name="Bunk B."/>
        </authorList>
    </citation>
    <scope>NUCLEOTIDE SEQUENCE</scope>
    <source>
        <strain evidence="5">DSM 103800</strain>
    </source>
</reference>
<dbReference type="GO" id="GO:0050570">
    <property type="term" value="F:4-hydroxythreonine-4-phosphate dehydrogenase activity"/>
    <property type="evidence" value="ECO:0007669"/>
    <property type="project" value="UniProtKB-EC"/>
</dbReference>
<dbReference type="RefSeq" id="WP_075800653.1">
    <property type="nucleotide sequence ID" value="NZ_CP015584.1"/>
</dbReference>
<evidence type="ECO:0000256" key="1">
    <source>
        <dbReference type="ARBA" id="ARBA00022723"/>
    </source>
</evidence>
<evidence type="ECO:0000313" key="5">
    <source>
        <dbReference type="EMBL" id="MDT8332546.1"/>
    </source>
</evidence>
<keyword evidence="7" id="KW-1185">Reference proteome</keyword>
<evidence type="ECO:0000313" key="4">
    <source>
        <dbReference type="EMBL" id="APT59943.1"/>
    </source>
</evidence>
<dbReference type="GO" id="GO:0046872">
    <property type="term" value="F:metal ion binding"/>
    <property type="evidence" value="ECO:0007669"/>
    <property type="project" value="UniProtKB-KW"/>
</dbReference>
<dbReference type="GO" id="GO:0051287">
    <property type="term" value="F:NAD binding"/>
    <property type="evidence" value="ECO:0007669"/>
    <property type="project" value="InterPro"/>
</dbReference>
<accession>A0A1L7AMD7</accession>
<dbReference type="Gene3D" id="3.40.718.10">
    <property type="entry name" value="Isopropylmalate Dehydrogenase"/>
    <property type="match status" value="1"/>
</dbReference>
<dbReference type="EC" id="1.1.1.262" evidence="5"/>
<keyword evidence="2 5" id="KW-0560">Oxidoreductase</keyword>
<protein>
    <submittedName>
        <fullName evidence="4">4-hydroxythreonine-4-phosphate dehydrogenase PdxA</fullName>
        <ecNumber evidence="5">1.1.1.262</ecNumber>
    </submittedName>
</protein>
<reference evidence="4 6" key="1">
    <citation type="submission" date="2016-05" db="EMBL/GenBank/DDBJ databases">
        <title>Complete Genome and Methylome Analysis of Psychrotrophic Bacterial Isolates from Antarctic Lake Untersee.</title>
        <authorList>
            <person name="Fomenkov A."/>
            <person name="Akimov V.N."/>
            <person name="Vasilyeva L.V."/>
            <person name="Andersen D."/>
            <person name="Vincze T."/>
            <person name="Roberts R.J."/>
        </authorList>
    </citation>
    <scope>NUCLEOTIDE SEQUENCE [LARGE SCALE GENOMIC DNA]</scope>
    <source>
        <strain evidence="4 6">U14-5</strain>
    </source>
</reference>
<gene>
    <name evidence="5" type="primary">pdxA</name>
    <name evidence="4" type="ORF">RGI145_21860</name>
    <name evidence="5" type="ORF">RQ831_15915</name>
</gene>
<evidence type="ECO:0000313" key="7">
    <source>
        <dbReference type="Proteomes" id="UP001258945"/>
    </source>
</evidence>
<dbReference type="InterPro" id="IPR005255">
    <property type="entry name" value="PdxA_fam"/>
</dbReference>
<keyword evidence="1" id="KW-0479">Metal-binding</keyword>
<dbReference type="NCBIfam" id="TIGR00557">
    <property type="entry name" value="pdxA"/>
    <property type="match status" value="1"/>
</dbReference>